<sequence length="182" mass="20610">MHIYIQIAIFQKPAPLSKEQDVLPHEPKNDTSISARDDNSTAKLDTSVRLDLHNIEENVKAIEQYLEHTNVHIESNVDTSIHIKADIPNKLKLMIICELGDSNEQLDTTGPKLSISGPYEDITFQDSSAFQVFNAIKEQFNELFGQIGKCMTVGDLYDILVQYMLKAPQIRFQVWAIHASNL</sequence>
<proteinExistence type="predicted"/>
<evidence type="ECO:0000313" key="2">
    <source>
        <dbReference type="EMBL" id="KAJ1922293.1"/>
    </source>
</evidence>
<dbReference type="Proteomes" id="UP001150538">
    <property type="component" value="Unassembled WGS sequence"/>
</dbReference>
<reference evidence="2" key="1">
    <citation type="submission" date="2022-07" db="EMBL/GenBank/DDBJ databases">
        <title>Phylogenomic reconstructions and comparative analyses of Kickxellomycotina fungi.</title>
        <authorList>
            <person name="Reynolds N.K."/>
            <person name="Stajich J.E."/>
            <person name="Barry K."/>
            <person name="Grigoriev I.V."/>
            <person name="Crous P."/>
            <person name="Smith M.E."/>
        </authorList>
    </citation>
    <scope>NUCLEOTIDE SEQUENCE</scope>
    <source>
        <strain evidence="2">NBRC 100468</strain>
    </source>
</reference>
<evidence type="ECO:0000256" key="1">
    <source>
        <dbReference type="SAM" id="MobiDB-lite"/>
    </source>
</evidence>
<dbReference type="EMBL" id="JANBPU010000001">
    <property type="protein sequence ID" value="KAJ1922293.1"/>
    <property type="molecule type" value="Genomic_DNA"/>
</dbReference>
<organism evidence="2 3">
    <name type="scientific">Mycoemilia scoparia</name>
    <dbReference type="NCBI Taxonomy" id="417184"/>
    <lineage>
        <taxon>Eukaryota</taxon>
        <taxon>Fungi</taxon>
        <taxon>Fungi incertae sedis</taxon>
        <taxon>Zoopagomycota</taxon>
        <taxon>Kickxellomycotina</taxon>
        <taxon>Kickxellomycetes</taxon>
        <taxon>Kickxellales</taxon>
        <taxon>Kickxellaceae</taxon>
        <taxon>Mycoemilia</taxon>
    </lineage>
</organism>
<dbReference type="AlphaFoldDB" id="A0A9W8ABR6"/>
<keyword evidence="3" id="KW-1185">Reference proteome</keyword>
<evidence type="ECO:0000313" key="3">
    <source>
        <dbReference type="Proteomes" id="UP001150538"/>
    </source>
</evidence>
<comment type="caution">
    <text evidence="2">The sequence shown here is derived from an EMBL/GenBank/DDBJ whole genome shotgun (WGS) entry which is preliminary data.</text>
</comment>
<feature type="region of interest" description="Disordered" evidence="1">
    <location>
        <begin position="18"/>
        <end position="40"/>
    </location>
</feature>
<name>A0A9W8ABR6_9FUNG</name>
<gene>
    <name evidence="2" type="ORF">H4219_000155</name>
</gene>
<protein>
    <submittedName>
        <fullName evidence="2">Uncharacterized protein</fullName>
    </submittedName>
</protein>
<accession>A0A9W8ABR6</accession>